<protein>
    <submittedName>
        <fullName evidence="1">Uncharacterized protein</fullName>
    </submittedName>
</protein>
<sequence>MHGCQLIFKYDQLFIDNKEFGIQFVSTNIEISVKEFELTLIFAFAITFHAEGYW</sequence>
<evidence type="ECO:0000313" key="1">
    <source>
        <dbReference type="EMBL" id="GAA4518862.1"/>
    </source>
</evidence>
<keyword evidence="2" id="KW-1185">Reference proteome</keyword>
<evidence type="ECO:0000313" key="2">
    <source>
        <dbReference type="Proteomes" id="UP001500394"/>
    </source>
</evidence>
<proteinExistence type="predicted"/>
<comment type="caution">
    <text evidence="1">The sequence shown here is derived from an EMBL/GenBank/DDBJ whole genome shotgun (WGS) entry which is preliminary data.</text>
</comment>
<accession>A0ABP8R6P5</accession>
<dbReference type="EMBL" id="BAABGR010000035">
    <property type="protein sequence ID" value="GAA4518862.1"/>
    <property type="molecule type" value="Genomic_DNA"/>
</dbReference>
<organism evidence="1 2">
    <name type="scientific">Sphingobacterium thermophilum</name>
    <dbReference type="NCBI Taxonomy" id="768534"/>
    <lineage>
        <taxon>Bacteria</taxon>
        <taxon>Pseudomonadati</taxon>
        <taxon>Bacteroidota</taxon>
        <taxon>Sphingobacteriia</taxon>
        <taxon>Sphingobacteriales</taxon>
        <taxon>Sphingobacteriaceae</taxon>
        <taxon>Sphingobacterium</taxon>
    </lineage>
</organism>
<dbReference type="Proteomes" id="UP001500394">
    <property type="component" value="Unassembled WGS sequence"/>
</dbReference>
<gene>
    <name evidence="1" type="ORF">GCM10023173_20990</name>
</gene>
<name>A0ABP8R6P5_9SPHI</name>
<reference evidence="2" key="1">
    <citation type="journal article" date="2019" name="Int. J. Syst. Evol. Microbiol.">
        <title>The Global Catalogue of Microorganisms (GCM) 10K type strain sequencing project: providing services to taxonomists for standard genome sequencing and annotation.</title>
        <authorList>
            <consortium name="The Broad Institute Genomics Platform"/>
            <consortium name="The Broad Institute Genome Sequencing Center for Infectious Disease"/>
            <person name="Wu L."/>
            <person name="Ma J."/>
        </authorList>
    </citation>
    <scope>NUCLEOTIDE SEQUENCE [LARGE SCALE GENOMIC DNA]</scope>
    <source>
        <strain evidence="2">JCM 17858</strain>
    </source>
</reference>